<evidence type="ECO:0000256" key="1">
    <source>
        <dbReference type="SAM" id="MobiDB-lite"/>
    </source>
</evidence>
<evidence type="ECO:0008006" key="4">
    <source>
        <dbReference type="Google" id="ProtNLM"/>
    </source>
</evidence>
<dbReference type="EMBL" id="JBHUDP010000001">
    <property type="protein sequence ID" value="MFD1684627.1"/>
    <property type="molecule type" value="Genomic_DNA"/>
</dbReference>
<proteinExistence type="predicted"/>
<dbReference type="AlphaFoldDB" id="A0ABD6DQT6"/>
<protein>
    <recommendedName>
        <fullName evidence="4">Secreted protein</fullName>
    </recommendedName>
</protein>
<reference evidence="2 3" key="1">
    <citation type="journal article" date="2019" name="Int. J. Syst. Evol. Microbiol.">
        <title>The Global Catalogue of Microorganisms (GCM) 10K type strain sequencing project: providing services to taxonomists for standard genome sequencing and annotation.</title>
        <authorList>
            <consortium name="The Broad Institute Genomics Platform"/>
            <consortium name="The Broad Institute Genome Sequencing Center for Infectious Disease"/>
            <person name="Wu L."/>
            <person name="Ma J."/>
        </authorList>
    </citation>
    <scope>NUCLEOTIDE SEQUENCE [LARGE SCALE GENOMIC DNA]</scope>
    <source>
        <strain evidence="2 3">CGMCC 1.10387</strain>
    </source>
</reference>
<feature type="region of interest" description="Disordered" evidence="1">
    <location>
        <begin position="25"/>
        <end position="93"/>
    </location>
</feature>
<evidence type="ECO:0000313" key="3">
    <source>
        <dbReference type="Proteomes" id="UP001597092"/>
    </source>
</evidence>
<dbReference type="PROSITE" id="PS51257">
    <property type="entry name" value="PROKAR_LIPOPROTEIN"/>
    <property type="match status" value="1"/>
</dbReference>
<name>A0ABD6DQT6_9EURY</name>
<organism evidence="2 3">
    <name type="scientific">Halobellus litoreus</name>
    <dbReference type="NCBI Taxonomy" id="755310"/>
    <lineage>
        <taxon>Archaea</taxon>
        <taxon>Methanobacteriati</taxon>
        <taxon>Methanobacteriota</taxon>
        <taxon>Stenosarchaea group</taxon>
        <taxon>Halobacteria</taxon>
        <taxon>Halobacteriales</taxon>
        <taxon>Haloferacaceae</taxon>
        <taxon>Halobellus</taxon>
    </lineage>
</organism>
<comment type="caution">
    <text evidence="2">The sequence shown here is derived from an EMBL/GenBank/DDBJ whole genome shotgun (WGS) entry which is preliminary data.</text>
</comment>
<gene>
    <name evidence="2" type="ORF">ACFSAS_03265</name>
</gene>
<accession>A0ABD6DQT6</accession>
<keyword evidence="3" id="KW-1185">Reference proteome</keyword>
<dbReference type="RefSeq" id="WP_256307894.1">
    <property type="nucleotide sequence ID" value="NZ_JANHAW010000002.1"/>
</dbReference>
<evidence type="ECO:0000313" key="2">
    <source>
        <dbReference type="EMBL" id="MFD1684627.1"/>
    </source>
</evidence>
<sequence length="185" mass="20111">MTFTNRAPIALSLLLLTAGCLGGVPADSPESEAATQTPPPTAEPRSLITDSASPTERSPPGPTPGERTRPESTFEGTAGWSEQPDPDKAVHVENRWNQSVEIRIRVVREATNETVYDETETFEPGADRDVYNLADADPDGIESFRVTATARNATESVTIETHECHGNAYVEITENGELYPYYAIC</sequence>
<dbReference type="Proteomes" id="UP001597092">
    <property type="component" value="Unassembled WGS sequence"/>
</dbReference>